<name>A0A1Z4BKU7_9FLAO</name>
<protein>
    <submittedName>
        <fullName evidence="1">Uncharacterized protein</fullName>
    </submittedName>
</protein>
<dbReference type="AlphaFoldDB" id="A0A1Z4BKU7"/>
<gene>
    <name evidence="1" type="ORF">CBG49_01575</name>
</gene>
<keyword evidence="2" id="KW-1185">Reference proteome</keyword>
<sequence>MINVTSIPLFENLIQYKFSNIYYDFHNDYYCQKISYFDNELFIYLNHIEENKNMIFNFINVTITNFSFYPQIKETEGFTIDTLYRGRFETKGKLRELSDDRRGYFYLEFYEGQKIEFWAEYIVLSEE</sequence>
<evidence type="ECO:0000313" key="1">
    <source>
        <dbReference type="EMBL" id="ASF41882.1"/>
    </source>
</evidence>
<dbReference type="KEGG" id="capn:CBG49_01575"/>
<proteinExistence type="predicted"/>
<accession>A0A1Z4BKU7</accession>
<evidence type="ECO:0000313" key="2">
    <source>
        <dbReference type="Proteomes" id="UP000197007"/>
    </source>
</evidence>
<dbReference type="RefSeq" id="WP_088593091.1">
    <property type="nucleotide sequence ID" value="NZ_CP022022.1"/>
</dbReference>
<organism evidence="1 2">
    <name type="scientific">Capnocytophaga endodontalis</name>
    <dbReference type="NCBI Taxonomy" id="2708117"/>
    <lineage>
        <taxon>Bacteria</taxon>
        <taxon>Pseudomonadati</taxon>
        <taxon>Bacteroidota</taxon>
        <taxon>Flavobacteriia</taxon>
        <taxon>Flavobacteriales</taxon>
        <taxon>Flavobacteriaceae</taxon>
        <taxon>Capnocytophaga</taxon>
    </lineage>
</organism>
<dbReference type="EMBL" id="CP022022">
    <property type="protein sequence ID" value="ASF41882.1"/>
    <property type="molecule type" value="Genomic_DNA"/>
</dbReference>
<reference evidence="2" key="1">
    <citation type="submission" date="2017-06" db="EMBL/GenBank/DDBJ databases">
        <title>Complete genome sequence of Capnocytophaga sp. KCOM 1579 (=ChDC OS43) isolated from a human refractory periapical abscess lesion.</title>
        <authorList>
            <person name="Kook J.-K."/>
            <person name="Park S.-N."/>
            <person name="Lim Y.K."/>
            <person name="Roh H."/>
        </authorList>
    </citation>
    <scope>NUCLEOTIDE SEQUENCE [LARGE SCALE GENOMIC DNA]</scope>
    <source>
        <strain evidence="2">ChDC OS43</strain>
    </source>
</reference>
<dbReference type="Proteomes" id="UP000197007">
    <property type="component" value="Chromosome"/>
</dbReference>